<accession>X1BSC2</accession>
<protein>
    <recommendedName>
        <fullName evidence="2">Apea-like HEPN domain-containing protein</fullName>
    </recommendedName>
</protein>
<reference evidence="1" key="1">
    <citation type="journal article" date="2014" name="Front. Microbiol.">
        <title>High frequency of phylogenetically diverse reductive dehalogenase-homologous genes in deep subseafloor sedimentary metagenomes.</title>
        <authorList>
            <person name="Kawai M."/>
            <person name="Futagami T."/>
            <person name="Toyoda A."/>
            <person name="Takaki Y."/>
            <person name="Nishi S."/>
            <person name="Hori S."/>
            <person name="Arai W."/>
            <person name="Tsubouchi T."/>
            <person name="Morono Y."/>
            <person name="Uchiyama I."/>
            <person name="Ito T."/>
            <person name="Fujiyama A."/>
            <person name="Inagaki F."/>
            <person name="Takami H."/>
        </authorList>
    </citation>
    <scope>NUCLEOTIDE SEQUENCE</scope>
    <source>
        <strain evidence="1">Expedition CK06-06</strain>
    </source>
</reference>
<name>X1BSC2_9ZZZZ</name>
<feature type="non-terminal residue" evidence="1">
    <location>
        <position position="1"/>
    </location>
</feature>
<proteinExistence type="predicted"/>
<organism evidence="1">
    <name type="scientific">marine sediment metagenome</name>
    <dbReference type="NCBI Taxonomy" id="412755"/>
    <lineage>
        <taxon>unclassified sequences</taxon>
        <taxon>metagenomes</taxon>
        <taxon>ecological metagenomes</taxon>
    </lineage>
</organism>
<dbReference type="AlphaFoldDB" id="X1BSC2"/>
<evidence type="ECO:0000313" key="1">
    <source>
        <dbReference type="EMBL" id="GAG97955.1"/>
    </source>
</evidence>
<sequence length="173" mass="21029">KEEDWEKGIDIFEDRIYGRFLEPISDLEKKEYTGFLIMAIDCLLIETLQQFIKGVPETPRGKNESYFKKFLISYFKEYFDDEKAKMFYKQIRCGILHQAETKESSKIKISHELPIVKFTKEKDGLIINRKKFHERLKKAIKSYIRQLEDKTNEPFRKKFRKKMDYICRIEYQE</sequence>
<evidence type="ECO:0008006" key="2">
    <source>
        <dbReference type="Google" id="ProtNLM"/>
    </source>
</evidence>
<comment type="caution">
    <text evidence="1">The sequence shown here is derived from an EMBL/GenBank/DDBJ whole genome shotgun (WGS) entry which is preliminary data.</text>
</comment>
<dbReference type="EMBL" id="BART01019929">
    <property type="protein sequence ID" value="GAG97955.1"/>
    <property type="molecule type" value="Genomic_DNA"/>
</dbReference>
<gene>
    <name evidence="1" type="ORF">S01H4_37144</name>
</gene>